<evidence type="ECO:0000313" key="2">
    <source>
        <dbReference type="EMBL" id="ANE45574.1"/>
    </source>
</evidence>
<gene>
    <name evidence="2" type="ORF">SY83_03805</name>
</gene>
<dbReference type="KEGG" id="pswu:SY83_03805"/>
<dbReference type="AlphaFoldDB" id="A0A172TF95"/>
<feature type="transmembrane region" description="Helical" evidence="1">
    <location>
        <begin position="6"/>
        <end position="27"/>
    </location>
</feature>
<evidence type="ECO:0000256" key="1">
    <source>
        <dbReference type="SAM" id="Phobius"/>
    </source>
</evidence>
<name>A0A172TF95_9BACL</name>
<proteinExistence type="predicted"/>
<feature type="transmembrane region" description="Helical" evidence="1">
    <location>
        <begin position="47"/>
        <end position="71"/>
    </location>
</feature>
<accession>A0A172TF95</accession>
<protein>
    <submittedName>
        <fullName evidence="2">Membrane protein</fullName>
    </submittedName>
</protein>
<dbReference type="STRING" id="1178515.SY83_03805"/>
<dbReference type="EMBL" id="CP011388">
    <property type="protein sequence ID" value="ANE45574.1"/>
    <property type="molecule type" value="Genomic_DNA"/>
</dbReference>
<organism evidence="2 3">
    <name type="scientific">Paenibacillus swuensis</name>
    <dbReference type="NCBI Taxonomy" id="1178515"/>
    <lineage>
        <taxon>Bacteria</taxon>
        <taxon>Bacillati</taxon>
        <taxon>Bacillota</taxon>
        <taxon>Bacilli</taxon>
        <taxon>Bacillales</taxon>
        <taxon>Paenibacillaceae</taxon>
        <taxon>Paenibacillus</taxon>
    </lineage>
</organism>
<sequence>MTLWLTVHLVGVLLFVGNIITAAFWKIRADLSGNAAIIHHTVKHVMLADYVFTLPGLVLIVTSGVIMAVRANFPMSGLSWLTVSLVLFAVSGLIWLALLLPLQRALIHHSAQSIEEGHITSAYRKASRNWAIFGITSTVLPLVILYLMVTKGF</sequence>
<dbReference type="RefSeq" id="WP_068604397.1">
    <property type="nucleotide sequence ID" value="NZ_CP011388.1"/>
</dbReference>
<dbReference type="PATRIC" id="fig|1178515.4.peg.755"/>
<feature type="transmembrane region" description="Helical" evidence="1">
    <location>
        <begin position="77"/>
        <end position="100"/>
    </location>
</feature>
<keyword evidence="1" id="KW-0472">Membrane</keyword>
<feature type="transmembrane region" description="Helical" evidence="1">
    <location>
        <begin position="130"/>
        <end position="149"/>
    </location>
</feature>
<evidence type="ECO:0000313" key="3">
    <source>
        <dbReference type="Proteomes" id="UP000076927"/>
    </source>
</evidence>
<dbReference type="InterPro" id="IPR018729">
    <property type="entry name" value="DUF2269_transmembrane"/>
</dbReference>
<dbReference type="OrthoDB" id="9786302at2"/>
<reference evidence="2 3" key="1">
    <citation type="submission" date="2015-01" db="EMBL/GenBank/DDBJ databases">
        <title>Paenibacillus swuensis/DY6/whole genome sequencing.</title>
        <authorList>
            <person name="Kim M.K."/>
            <person name="Srinivasan S."/>
            <person name="Lee J.-J."/>
        </authorList>
    </citation>
    <scope>NUCLEOTIDE SEQUENCE [LARGE SCALE GENOMIC DNA]</scope>
    <source>
        <strain evidence="2 3">DY6</strain>
    </source>
</reference>
<keyword evidence="3" id="KW-1185">Reference proteome</keyword>
<keyword evidence="1" id="KW-1133">Transmembrane helix</keyword>
<dbReference type="Proteomes" id="UP000076927">
    <property type="component" value="Chromosome"/>
</dbReference>
<dbReference type="Pfam" id="PF10027">
    <property type="entry name" value="DUF2269"/>
    <property type="match status" value="1"/>
</dbReference>
<keyword evidence="1" id="KW-0812">Transmembrane</keyword>